<name>W4HRA3_9RHOB</name>
<keyword evidence="14" id="KW-1185">Reference proteome</keyword>
<evidence type="ECO:0000313" key="13">
    <source>
        <dbReference type="EMBL" id="ETW14535.1"/>
    </source>
</evidence>
<dbReference type="InterPro" id="IPR038063">
    <property type="entry name" value="Transpep_catalytic_dom"/>
</dbReference>
<evidence type="ECO:0000259" key="12">
    <source>
        <dbReference type="PROSITE" id="PS52029"/>
    </source>
</evidence>
<reference evidence="13 14" key="1">
    <citation type="journal article" date="2014" name="Antonie Van Leeuwenhoek">
        <title>Roseivivax atlanticus sp. nov., isolated from surface seawater of the Atlantic Ocean.</title>
        <authorList>
            <person name="Li G."/>
            <person name="Lai Q."/>
            <person name="Liu X."/>
            <person name="Sun F."/>
            <person name="Shao Z."/>
        </authorList>
    </citation>
    <scope>NUCLEOTIDE SEQUENCE [LARGE SCALE GENOMIC DNA]</scope>
    <source>
        <strain evidence="13 14">22II-s10s</strain>
    </source>
</reference>
<feature type="active site" description="Proton donor/acceptor" evidence="9">
    <location>
        <position position="180"/>
    </location>
</feature>
<evidence type="ECO:0000256" key="10">
    <source>
        <dbReference type="SAM" id="MobiDB-lite"/>
    </source>
</evidence>
<feature type="compositionally biased region" description="Low complexity" evidence="10">
    <location>
        <begin position="231"/>
        <end position="246"/>
    </location>
</feature>
<evidence type="ECO:0000256" key="1">
    <source>
        <dbReference type="ARBA" id="ARBA00004752"/>
    </source>
</evidence>
<evidence type="ECO:0000256" key="9">
    <source>
        <dbReference type="PROSITE-ProRule" id="PRU01373"/>
    </source>
</evidence>
<feature type="signal peptide" evidence="11">
    <location>
        <begin position="1"/>
        <end position="23"/>
    </location>
</feature>
<comment type="caution">
    <text evidence="13">The sequence shown here is derived from an EMBL/GenBank/DDBJ whole genome shotgun (WGS) entry which is preliminary data.</text>
</comment>
<dbReference type="RefSeq" id="WP_043841441.1">
    <property type="nucleotide sequence ID" value="NZ_AQQW01000001.1"/>
</dbReference>
<dbReference type="PANTHER" id="PTHR30582">
    <property type="entry name" value="L,D-TRANSPEPTIDASE"/>
    <property type="match status" value="1"/>
</dbReference>
<dbReference type="PANTHER" id="PTHR30582:SF24">
    <property type="entry name" value="L,D-TRANSPEPTIDASE ERFK_SRFK-RELATED"/>
    <property type="match status" value="1"/>
</dbReference>
<dbReference type="PROSITE" id="PS52029">
    <property type="entry name" value="LD_TPASE"/>
    <property type="match status" value="1"/>
</dbReference>
<dbReference type="AlphaFoldDB" id="W4HRA3"/>
<keyword evidence="8 9" id="KW-0961">Cell wall biogenesis/degradation</keyword>
<dbReference type="InterPro" id="IPR050979">
    <property type="entry name" value="LD-transpeptidase"/>
</dbReference>
<dbReference type="SUPFAM" id="SSF141523">
    <property type="entry name" value="L,D-transpeptidase catalytic domain-like"/>
    <property type="match status" value="1"/>
</dbReference>
<dbReference type="PROSITE" id="PS51257">
    <property type="entry name" value="PROKAR_LIPOPROTEIN"/>
    <property type="match status" value="1"/>
</dbReference>
<keyword evidence="7 9" id="KW-0573">Peptidoglycan synthesis</keyword>
<dbReference type="Proteomes" id="UP000019063">
    <property type="component" value="Unassembled WGS sequence"/>
</dbReference>
<gene>
    <name evidence="13" type="ORF">ATO8_01460</name>
</gene>
<evidence type="ECO:0000256" key="11">
    <source>
        <dbReference type="SAM" id="SignalP"/>
    </source>
</evidence>
<feature type="chain" id="PRO_5004842333" evidence="11">
    <location>
        <begin position="24"/>
        <end position="256"/>
    </location>
</feature>
<keyword evidence="4" id="KW-0808">Transferase</keyword>
<feature type="compositionally biased region" description="Acidic residues" evidence="10">
    <location>
        <begin position="247"/>
        <end position="256"/>
    </location>
</feature>
<evidence type="ECO:0000256" key="7">
    <source>
        <dbReference type="ARBA" id="ARBA00022984"/>
    </source>
</evidence>
<protein>
    <submittedName>
        <fullName evidence="13">ErfK/YbiS/YcfS/YnhG family protein</fullName>
    </submittedName>
</protein>
<evidence type="ECO:0000313" key="14">
    <source>
        <dbReference type="Proteomes" id="UP000019063"/>
    </source>
</evidence>
<evidence type="ECO:0000256" key="6">
    <source>
        <dbReference type="ARBA" id="ARBA00022960"/>
    </source>
</evidence>
<comment type="pathway">
    <text evidence="1 9">Cell wall biogenesis; peptidoglycan biosynthesis.</text>
</comment>
<feature type="domain" description="L,D-TPase catalytic" evidence="12">
    <location>
        <begin position="83"/>
        <end position="220"/>
    </location>
</feature>
<dbReference type="eggNOG" id="COG1376">
    <property type="taxonomic scope" value="Bacteria"/>
</dbReference>
<dbReference type="UniPathway" id="UPA00219"/>
<dbReference type="GO" id="GO:0018104">
    <property type="term" value="P:peptidoglycan-protein cross-linking"/>
    <property type="evidence" value="ECO:0007669"/>
    <property type="project" value="TreeGrafter"/>
</dbReference>
<evidence type="ECO:0000256" key="5">
    <source>
        <dbReference type="ARBA" id="ARBA00022801"/>
    </source>
</evidence>
<evidence type="ECO:0000256" key="3">
    <source>
        <dbReference type="ARBA" id="ARBA00022676"/>
    </source>
</evidence>
<dbReference type="PATRIC" id="fig|1317118.6.peg.304"/>
<comment type="similarity">
    <text evidence="2">Belongs to the YkuD family.</text>
</comment>
<dbReference type="CDD" id="cd16913">
    <property type="entry name" value="YkuD_like"/>
    <property type="match status" value="1"/>
</dbReference>
<proteinExistence type="inferred from homology"/>
<sequence>MTRLSALPAACALAALVSACAPAAPFEGLADRLSLGSGLSAETLEMYDAMEDEGRTVPAIDPKYLSPSKVRQEVAYFAPYSAGTIVVDPGAKRLYRVLGDDRAMRYAVAVGAAGYGFSGQARVPYTRKWPNWTPTQNMIKREPEKYKPLAAGLEGGLDNPLGARALYLYRNGRDTLYRIHGTPSPWTVGHDASSGCIRMFNQDVIHLAEQISSGTRVVVLPREDSGKWTSDPDAPAPDAMAGAPDDSLSDGADDAT</sequence>
<keyword evidence="11" id="KW-0732">Signal</keyword>
<evidence type="ECO:0000256" key="4">
    <source>
        <dbReference type="ARBA" id="ARBA00022679"/>
    </source>
</evidence>
<organism evidence="13 14">
    <name type="scientific">Roseivivax marinus</name>
    <dbReference type="NCBI Taxonomy" id="1379903"/>
    <lineage>
        <taxon>Bacteria</taxon>
        <taxon>Pseudomonadati</taxon>
        <taxon>Pseudomonadota</taxon>
        <taxon>Alphaproteobacteria</taxon>
        <taxon>Rhodobacterales</taxon>
        <taxon>Roseobacteraceae</taxon>
        <taxon>Roseivivax</taxon>
    </lineage>
</organism>
<dbReference type="GO" id="GO:0005576">
    <property type="term" value="C:extracellular region"/>
    <property type="evidence" value="ECO:0007669"/>
    <property type="project" value="TreeGrafter"/>
</dbReference>
<dbReference type="GO" id="GO:0071972">
    <property type="term" value="F:peptidoglycan L,D-transpeptidase activity"/>
    <property type="evidence" value="ECO:0007669"/>
    <property type="project" value="TreeGrafter"/>
</dbReference>
<feature type="active site" description="Nucleophile" evidence="9">
    <location>
        <position position="196"/>
    </location>
</feature>
<keyword evidence="3" id="KW-0328">Glycosyltransferase</keyword>
<keyword evidence="6 9" id="KW-0133">Cell shape</keyword>
<evidence type="ECO:0000256" key="8">
    <source>
        <dbReference type="ARBA" id="ARBA00023316"/>
    </source>
</evidence>
<accession>W4HRA3</accession>
<dbReference type="GO" id="GO:0016757">
    <property type="term" value="F:glycosyltransferase activity"/>
    <property type="evidence" value="ECO:0007669"/>
    <property type="project" value="UniProtKB-KW"/>
</dbReference>
<dbReference type="GO" id="GO:0071555">
    <property type="term" value="P:cell wall organization"/>
    <property type="evidence" value="ECO:0007669"/>
    <property type="project" value="UniProtKB-UniRule"/>
</dbReference>
<dbReference type="Gene3D" id="2.40.440.10">
    <property type="entry name" value="L,D-transpeptidase catalytic domain-like"/>
    <property type="match status" value="1"/>
</dbReference>
<dbReference type="GO" id="GO:0008360">
    <property type="term" value="P:regulation of cell shape"/>
    <property type="evidence" value="ECO:0007669"/>
    <property type="project" value="UniProtKB-UniRule"/>
</dbReference>
<evidence type="ECO:0000256" key="2">
    <source>
        <dbReference type="ARBA" id="ARBA00005992"/>
    </source>
</evidence>
<dbReference type="STRING" id="1379903.ATO8_01460"/>
<keyword evidence="5" id="KW-0378">Hydrolase</keyword>
<feature type="region of interest" description="Disordered" evidence="10">
    <location>
        <begin position="222"/>
        <end position="256"/>
    </location>
</feature>
<dbReference type="EMBL" id="AQQW01000001">
    <property type="protein sequence ID" value="ETW14535.1"/>
    <property type="molecule type" value="Genomic_DNA"/>
</dbReference>
<dbReference type="Pfam" id="PF03734">
    <property type="entry name" value="YkuD"/>
    <property type="match status" value="1"/>
</dbReference>
<dbReference type="InterPro" id="IPR005490">
    <property type="entry name" value="LD_TPept_cat_dom"/>
</dbReference>